<evidence type="ECO:0000313" key="2">
    <source>
        <dbReference type="Proteomes" id="UP001295684"/>
    </source>
</evidence>
<dbReference type="Proteomes" id="UP001295684">
    <property type="component" value="Unassembled WGS sequence"/>
</dbReference>
<protein>
    <submittedName>
        <fullName evidence="1">Uncharacterized protein</fullName>
    </submittedName>
</protein>
<evidence type="ECO:0000313" key="1">
    <source>
        <dbReference type="EMBL" id="CAI2369856.1"/>
    </source>
</evidence>
<reference evidence="1" key="1">
    <citation type="submission" date="2023-07" db="EMBL/GenBank/DDBJ databases">
        <authorList>
            <consortium name="AG Swart"/>
            <person name="Singh M."/>
            <person name="Singh A."/>
            <person name="Seah K."/>
            <person name="Emmerich C."/>
        </authorList>
    </citation>
    <scope>NUCLEOTIDE SEQUENCE</scope>
    <source>
        <strain evidence="1">DP1</strain>
    </source>
</reference>
<sequence length="214" mass="25402">MSRFRNMNLRMKSGVIDLAYLLNKHLKKSKKKVKSDRNILNKDKIAKAQVTFFRNRKNVKPHLEKKFSDSNITKLLKKIQDKKIDQSQISKDNDLLSTFKNNILEHKKTRASTSFKLRGCKSYEISRNFNLQSNGDNSEARNTSHNSEFWNEFVQKLEQKENGLHTSHKQPVLDLQQSVWGLKFLGSDQYFKKNYRYIKELRYKPRNIRFLSQS</sequence>
<dbReference type="AlphaFoldDB" id="A0AAD1UL47"/>
<accession>A0AAD1UL47</accession>
<keyword evidence="2" id="KW-1185">Reference proteome</keyword>
<gene>
    <name evidence="1" type="ORF">ECRASSUSDP1_LOCUS11160</name>
</gene>
<name>A0AAD1UL47_EUPCR</name>
<organism evidence="1 2">
    <name type="scientific">Euplotes crassus</name>
    <dbReference type="NCBI Taxonomy" id="5936"/>
    <lineage>
        <taxon>Eukaryota</taxon>
        <taxon>Sar</taxon>
        <taxon>Alveolata</taxon>
        <taxon>Ciliophora</taxon>
        <taxon>Intramacronucleata</taxon>
        <taxon>Spirotrichea</taxon>
        <taxon>Hypotrichia</taxon>
        <taxon>Euplotida</taxon>
        <taxon>Euplotidae</taxon>
        <taxon>Moneuplotes</taxon>
    </lineage>
</organism>
<proteinExistence type="predicted"/>
<comment type="caution">
    <text evidence="1">The sequence shown here is derived from an EMBL/GenBank/DDBJ whole genome shotgun (WGS) entry which is preliminary data.</text>
</comment>
<dbReference type="EMBL" id="CAMPGE010011012">
    <property type="protein sequence ID" value="CAI2369856.1"/>
    <property type="molecule type" value="Genomic_DNA"/>
</dbReference>